<feature type="compositionally biased region" description="Basic and acidic residues" evidence="1">
    <location>
        <begin position="119"/>
        <end position="128"/>
    </location>
</feature>
<evidence type="ECO:0000313" key="2">
    <source>
        <dbReference type="EMBL" id="KAJ8435896.1"/>
    </source>
</evidence>
<name>A0A9Q1K2D7_9CARY</name>
<evidence type="ECO:0008006" key="4">
    <source>
        <dbReference type="Google" id="ProtNLM"/>
    </source>
</evidence>
<accession>A0A9Q1K2D7</accession>
<dbReference type="OrthoDB" id="618098at2759"/>
<evidence type="ECO:0000256" key="1">
    <source>
        <dbReference type="SAM" id="MobiDB-lite"/>
    </source>
</evidence>
<sequence length="194" mass="21430">MGSFAACSLQVQSINFVAIHMMASPKDHGVGKNKRKWKEEDDDGLVEVLKDLVNGGIAFKDDKGLKLRGIYNFVHGMVVGGCASRFGCDLNTKSIVAKKEVWKAYAKDLSIIFGKDHVSGKDAQGPKEMEDDVNPEEENEESSKKDEPKSSSTQEPFGVETSSGKSRNLGKWIKAYDGLVKGRSEIAYILWREI</sequence>
<gene>
    <name evidence="2" type="ORF">Cgig2_010929</name>
</gene>
<dbReference type="PANTHER" id="PTHR46250">
    <property type="entry name" value="MYB/SANT-LIKE DNA-BINDING DOMAIN PROTEIN-RELATED"/>
    <property type="match status" value="1"/>
</dbReference>
<feature type="region of interest" description="Disordered" evidence="1">
    <location>
        <begin position="119"/>
        <end position="165"/>
    </location>
</feature>
<proteinExistence type="predicted"/>
<dbReference type="AlphaFoldDB" id="A0A9Q1K2D7"/>
<protein>
    <recommendedName>
        <fullName evidence="4">Myb/SANT-like domain-containing protein</fullName>
    </recommendedName>
</protein>
<comment type="caution">
    <text evidence="2">The sequence shown here is derived from an EMBL/GenBank/DDBJ whole genome shotgun (WGS) entry which is preliminary data.</text>
</comment>
<evidence type="ECO:0000313" key="3">
    <source>
        <dbReference type="Proteomes" id="UP001153076"/>
    </source>
</evidence>
<dbReference type="EMBL" id="JAKOGI010000378">
    <property type="protein sequence ID" value="KAJ8435896.1"/>
    <property type="molecule type" value="Genomic_DNA"/>
</dbReference>
<feature type="compositionally biased region" description="Acidic residues" evidence="1">
    <location>
        <begin position="129"/>
        <end position="140"/>
    </location>
</feature>
<reference evidence="2" key="1">
    <citation type="submission" date="2022-04" db="EMBL/GenBank/DDBJ databases">
        <title>Carnegiea gigantea Genome sequencing and assembly v2.</title>
        <authorList>
            <person name="Copetti D."/>
            <person name="Sanderson M.J."/>
            <person name="Burquez A."/>
            <person name="Wojciechowski M.F."/>
        </authorList>
    </citation>
    <scope>NUCLEOTIDE SEQUENCE</scope>
    <source>
        <strain evidence="2">SGP5-SGP5p</strain>
        <tissue evidence="2">Aerial part</tissue>
    </source>
</reference>
<dbReference type="PANTHER" id="PTHR46250:SF17">
    <property type="entry name" value="MYB_SANT-LIKE DOMAIN-CONTAINING PROTEIN"/>
    <property type="match status" value="1"/>
</dbReference>
<organism evidence="2 3">
    <name type="scientific">Carnegiea gigantea</name>
    <dbReference type="NCBI Taxonomy" id="171969"/>
    <lineage>
        <taxon>Eukaryota</taxon>
        <taxon>Viridiplantae</taxon>
        <taxon>Streptophyta</taxon>
        <taxon>Embryophyta</taxon>
        <taxon>Tracheophyta</taxon>
        <taxon>Spermatophyta</taxon>
        <taxon>Magnoliopsida</taxon>
        <taxon>eudicotyledons</taxon>
        <taxon>Gunneridae</taxon>
        <taxon>Pentapetalae</taxon>
        <taxon>Caryophyllales</taxon>
        <taxon>Cactineae</taxon>
        <taxon>Cactaceae</taxon>
        <taxon>Cactoideae</taxon>
        <taxon>Echinocereeae</taxon>
        <taxon>Carnegiea</taxon>
    </lineage>
</organism>
<dbReference type="Proteomes" id="UP001153076">
    <property type="component" value="Unassembled WGS sequence"/>
</dbReference>
<keyword evidence="3" id="KW-1185">Reference proteome</keyword>